<reference evidence="1" key="1">
    <citation type="journal article" date="2020" name="mSystems">
        <title>Genome- and Community-Level Interaction Insights into Carbon Utilization and Element Cycling Functions of Hydrothermarchaeota in Hydrothermal Sediment.</title>
        <authorList>
            <person name="Zhou Z."/>
            <person name="Liu Y."/>
            <person name="Xu W."/>
            <person name="Pan J."/>
            <person name="Luo Z.H."/>
            <person name="Li M."/>
        </authorList>
    </citation>
    <scope>NUCLEOTIDE SEQUENCE [LARGE SCALE GENOMIC DNA]</scope>
    <source>
        <strain evidence="1">SpSt-349</strain>
    </source>
</reference>
<evidence type="ECO:0000313" key="1">
    <source>
        <dbReference type="EMBL" id="HEN41716.1"/>
    </source>
</evidence>
<dbReference type="AlphaFoldDB" id="A0A831TY06"/>
<comment type="caution">
    <text evidence="1">The sequence shown here is derived from an EMBL/GenBank/DDBJ whole genome shotgun (WGS) entry which is preliminary data.</text>
</comment>
<gene>
    <name evidence="1" type="ORF">ENQ87_04945</name>
</gene>
<name>A0A831TY06_GEOME</name>
<accession>A0A831TY06</accession>
<organism evidence="1">
    <name type="scientific">Geobacter metallireducens</name>
    <dbReference type="NCBI Taxonomy" id="28232"/>
    <lineage>
        <taxon>Bacteria</taxon>
        <taxon>Pseudomonadati</taxon>
        <taxon>Thermodesulfobacteriota</taxon>
        <taxon>Desulfuromonadia</taxon>
        <taxon>Geobacterales</taxon>
        <taxon>Geobacteraceae</taxon>
        <taxon>Geobacter</taxon>
    </lineage>
</organism>
<sequence length="107" mass="12263">MATDTLHNRILSYFEDEIDSARRQLEAGRFESFREQVVVGRRIAAALELLAPYAQGDCRAQKLVNSGETLIRELLSVREVIRRRSGTPHKRQLILISQVMPAESYLH</sequence>
<proteinExistence type="predicted"/>
<protein>
    <submittedName>
        <fullName evidence="1">Uncharacterized protein</fullName>
    </submittedName>
</protein>
<dbReference type="EMBL" id="DSOV01000016">
    <property type="protein sequence ID" value="HEN41716.1"/>
    <property type="molecule type" value="Genomic_DNA"/>
</dbReference>